<dbReference type="PANTHER" id="PTHR37312:SF1">
    <property type="entry name" value="MEMBRANE-BOUND ACYLTRANSFERASE YKRP-RELATED"/>
    <property type="match status" value="1"/>
</dbReference>
<feature type="transmembrane region" description="Helical" evidence="1">
    <location>
        <begin position="305"/>
        <end position="326"/>
    </location>
</feature>
<dbReference type="OrthoDB" id="9814956at2"/>
<dbReference type="InterPro" id="IPR052734">
    <property type="entry name" value="Nod_factor_acetyltransferase"/>
</dbReference>
<evidence type="ECO:0000256" key="1">
    <source>
        <dbReference type="SAM" id="Phobius"/>
    </source>
</evidence>
<feature type="transmembrane region" description="Helical" evidence="1">
    <location>
        <begin position="246"/>
        <end position="265"/>
    </location>
</feature>
<dbReference type="Proteomes" id="UP000471147">
    <property type="component" value="Unassembled WGS sequence"/>
</dbReference>
<feature type="transmembrane region" description="Helical" evidence="1">
    <location>
        <begin position="123"/>
        <end position="142"/>
    </location>
</feature>
<feature type="transmembrane region" description="Helical" evidence="1">
    <location>
        <begin position="149"/>
        <end position="170"/>
    </location>
</feature>
<feature type="transmembrane region" description="Helical" evidence="1">
    <location>
        <begin position="82"/>
        <end position="103"/>
    </location>
</feature>
<keyword evidence="3" id="KW-0012">Acyltransferase</keyword>
<dbReference type="EMBL" id="SDWJ01000001">
    <property type="protein sequence ID" value="MVZ96573.1"/>
    <property type="molecule type" value="Genomic_DNA"/>
</dbReference>
<feature type="transmembrane region" description="Helical" evidence="1">
    <location>
        <begin position="42"/>
        <end position="62"/>
    </location>
</feature>
<protein>
    <submittedName>
        <fullName evidence="3">Acyltransferase</fullName>
    </submittedName>
</protein>
<keyword evidence="1" id="KW-0472">Membrane</keyword>
<keyword evidence="1" id="KW-0812">Transmembrane</keyword>
<accession>A0A6I4LWQ2</accession>
<feature type="transmembrane region" description="Helical" evidence="1">
    <location>
        <begin position="277"/>
        <end position="299"/>
    </location>
</feature>
<reference evidence="3 4" key="1">
    <citation type="submission" date="2019-01" db="EMBL/GenBank/DDBJ databases">
        <title>Sphingorhabdus lacus sp.nov., isolated from an oligotrophic freshwater lake.</title>
        <authorList>
            <person name="Park M."/>
        </authorList>
    </citation>
    <scope>NUCLEOTIDE SEQUENCE [LARGE SCALE GENOMIC DNA]</scope>
    <source>
        <strain evidence="3 4">IMCC26285</strain>
    </source>
</reference>
<dbReference type="RefSeq" id="WP_160352542.1">
    <property type="nucleotide sequence ID" value="NZ_SDWJ01000001.1"/>
</dbReference>
<keyword evidence="1" id="KW-1133">Transmembrane helix</keyword>
<evidence type="ECO:0000313" key="3">
    <source>
        <dbReference type="EMBL" id="MVZ96573.1"/>
    </source>
</evidence>
<keyword evidence="3" id="KW-0808">Transferase</keyword>
<comment type="caution">
    <text evidence="3">The sequence shown here is derived from an EMBL/GenBank/DDBJ whole genome shotgun (WGS) entry which is preliminary data.</text>
</comment>
<dbReference type="GO" id="GO:0016747">
    <property type="term" value="F:acyltransferase activity, transferring groups other than amino-acyl groups"/>
    <property type="evidence" value="ECO:0007669"/>
    <property type="project" value="InterPro"/>
</dbReference>
<feature type="domain" description="Acyltransferase 3" evidence="2">
    <location>
        <begin position="4"/>
        <end position="326"/>
    </location>
</feature>
<evidence type="ECO:0000313" key="4">
    <source>
        <dbReference type="Proteomes" id="UP000471147"/>
    </source>
</evidence>
<gene>
    <name evidence="3" type="ORF">EUU23_02495</name>
</gene>
<dbReference type="InterPro" id="IPR002656">
    <property type="entry name" value="Acyl_transf_3_dom"/>
</dbReference>
<name>A0A6I4LWQ2_9SPHN</name>
<feature type="transmembrane region" description="Helical" evidence="1">
    <location>
        <begin position="176"/>
        <end position="195"/>
    </location>
</feature>
<evidence type="ECO:0000259" key="2">
    <source>
        <dbReference type="Pfam" id="PF01757"/>
    </source>
</evidence>
<dbReference type="AlphaFoldDB" id="A0A6I4LWQ2"/>
<sequence>MNRIKWLDSARGLGIILVVIGHALGGLIDSKLGANQDIFRQLFFSIYTFHMPLFFLLSGLMVTKRLEKGQEVFLRGLIPSIVWPYFLWSIIQFTIIYGLGTLVNRPAESYWPVIVSLPWNTVSQFWFLYALFWMHILSVLLVPRLGREGFVLLALALKSLALILILPVPVKLVCNHLFFYAVGVWLATGGLETLIIKRGPWLKSVGVPLIAVATIGATLLAVPRYGADIPLLLAGSPEIANLAWRFPAMAAAIMGVAAVVAIASLPRIAGSRILLWLGRMTMPIFVLHVMFLAGTRIVLMRLDLVSNPALLLAISVAAGLIGPLIVERVTRALGLNRWIGFQ</sequence>
<keyword evidence="4" id="KW-1185">Reference proteome</keyword>
<feature type="transmembrane region" description="Helical" evidence="1">
    <location>
        <begin position="207"/>
        <end position="226"/>
    </location>
</feature>
<dbReference type="Pfam" id="PF01757">
    <property type="entry name" value="Acyl_transf_3"/>
    <property type="match status" value="1"/>
</dbReference>
<proteinExistence type="predicted"/>
<dbReference type="PANTHER" id="PTHR37312">
    <property type="entry name" value="MEMBRANE-BOUND ACYLTRANSFERASE YKRP-RELATED"/>
    <property type="match status" value="1"/>
</dbReference>
<feature type="transmembrane region" description="Helical" evidence="1">
    <location>
        <begin position="12"/>
        <end position="30"/>
    </location>
</feature>
<organism evidence="3 4">
    <name type="scientific">Sphingorhabdus profundilacus</name>
    <dbReference type="NCBI Taxonomy" id="2509718"/>
    <lineage>
        <taxon>Bacteria</taxon>
        <taxon>Pseudomonadati</taxon>
        <taxon>Pseudomonadota</taxon>
        <taxon>Alphaproteobacteria</taxon>
        <taxon>Sphingomonadales</taxon>
        <taxon>Sphingomonadaceae</taxon>
        <taxon>Sphingorhabdus</taxon>
    </lineage>
</organism>